<organism evidence="1">
    <name type="scientific">viral metagenome</name>
    <dbReference type="NCBI Taxonomy" id="1070528"/>
    <lineage>
        <taxon>unclassified sequences</taxon>
        <taxon>metagenomes</taxon>
        <taxon>organismal metagenomes</taxon>
    </lineage>
</organism>
<dbReference type="AlphaFoldDB" id="A0A6C0JI68"/>
<dbReference type="InterPro" id="IPR043914">
    <property type="entry name" value="DUF5763"/>
</dbReference>
<dbReference type="EMBL" id="MN740383">
    <property type="protein sequence ID" value="QHU03488.1"/>
    <property type="molecule type" value="Genomic_DNA"/>
</dbReference>
<accession>A0A6C0JI68</accession>
<dbReference type="Pfam" id="PF19067">
    <property type="entry name" value="DUF5763"/>
    <property type="match status" value="1"/>
</dbReference>
<protein>
    <submittedName>
        <fullName evidence="1">Uncharacterized protein</fullName>
    </submittedName>
</protein>
<name>A0A6C0JI68_9ZZZZ</name>
<reference evidence="1" key="1">
    <citation type="journal article" date="2020" name="Nature">
        <title>Giant virus diversity and host interactions through global metagenomics.</title>
        <authorList>
            <person name="Schulz F."/>
            <person name="Roux S."/>
            <person name="Paez-Espino D."/>
            <person name="Jungbluth S."/>
            <person name="Walsh D.A."/>
            <person name="Denef V.J."/>
            <person name="McMahon K.D."/>
            <person name="Konstantinidis K.T."/>
            <person name="Eloe-Fadrosh E.A."/>
            <person name="Kyrpides N.C."/>
            <person name="Woyke T."/>
        </authorList>
    </citation>
    <scope>NUCLEOTIDE SEQUENCE</scope>
    <source>
        <strain evidence="1">GVMAG-M-3300027206-1</strain>
    </source>
</reference>
<sequence>MSLYDNVVKLMDEALEERINVVVNEYAEKISKKHGIPLEQLLKDIPESYTITTCKGSKNNGQRCGFKAFENGYCKHHASQGQRICQRSFSSTGSIHNHGPEMMFVRGCPGCEASNGLIDLGV</sequence>
<proteinExistence type="predicted"/>
<evidence type="ECO:0000313" key="1">
    <source>
        <dbReference type="EMBL" id="QHU03488.1"/>
    </source>
</evidence>